<accession>A0ACC2B6C1</accession>
<comment type="caution">
    <text evidence="1">The sequence shown here is derived from an EMBL/GenBank/DDBJ whole genome shotgun (WGS) entry which is preliminary data.</text>
</comment>
<evidence type="ECO:0000313" key="2">
    <source>
        <dbReference type="Proteomes" id="UP001162992"/>
    </source>
</evidence>
<evidence type="ECO:0000313" key="1">
    <source>
        <dbReference type="EMBL" id="KAJ7525319.1"/>
    </source>
</evidence>
<keyword evidence="2" id="KW-1185">Reference proteome</keyword>
<reference evidence="2" key="1">
    <citation type="journal article" date="2024" name="Proc. Natl. Acad. Sci. U.S.A.">
        <title>Extraordinary preservation of gene collinearity over three hundred million years revealed in homosporous lycophytes.</title>
        <authorList>
            <person name="Li C."/>
            <person name="Wickell D."/>
            <person name="Kuo L.Y."/>
            <person name="Chen X."/>
            <person name="Nie B."/>
            <person name="Liao X."/>
            <person name="Peng D."/>
            <person name="Ji J."/>
            <person name="Jenkins J."/>
            <person name="Williams M."/>
            <person name="Shu S."/>
            <person name="Plott C."/>
            <person name="Barry K."/>
            <person name="Rajasekar S."/>
            <person name="Grimwood J."/>
            <person name="Han X."/>
            <person name="Sun S."/>
            <person name="Hou Z."/>
            <person name="He W."/>
            <person name="Dai G."/>
            <person name="Sun C."/>
            <person name="Schmutz J."/>
            <person name="Leebens-Mack J.H."/>
            <person name="Li F.W."/>
            <person name="Wang L."/>
        </authorList>
    </citation>
    <scope>NUCLEOTIDE SEQUENCE [LARGE SCALE GENOMIC DNA]</scope>
    <source>
        <strain evidence="2">cv. PW_Plant_1</strain>
    </source>
</reference>
<protein>
    <submittedName>
        <fullName evidence="1">Uncharacterized protein</fullName>
    </submittedName>
</protein>
<organism evidence="1 2">
    <name type="scientific">Diphasiastrum complanatum</name>
    <name type="common">Issler's clubmoss</name>
    <name type="synonym">Lycopodium complanatum</name>
    <dbReference type="NCBI Taxonomy" id="34168"/>
    <lineage>
        <taxon>Eukaryota</taxon>
        <taxon>Viridiplantae</taxon>
        <taxon>Streptophyta</taxon>
        <taxon>Embryophyta</taxon>
        <taxon>Tracheophyta</taxon>
        <taxon>Lycopodiopsida</taxon>
        <taxon>Lycopodiales</taxon>
        <taxon>Lycopodiaceae</taxon>
        <taxon>Lycopodioideae</taxon>
        <taxon>Diphasiastrum</taxon>
    </lineage>
</organism>
<name>A0ACC2B6C1_DIPCM</name>
<sequence length="914" mass="100901">MEAQRRRLGTVFPGYNGPALRRAMRSSRGRAKSSLHVSKCGKGTGFFELLATVAGQFLQDADKGEEHSLWDNSKCDVPMIHSCLSSKESVAECNKVSTFGADQPMEMRKCGTLQILCSSHESPPMCNGKVDQASEVPKMVEQNDTPQSTTVLCKPVAVTHSQRQVLCSMIGFNEKYEDASANALQGGCTTEWEEERGEHVEPIAIINDDGFSAKSDNESGTASVESKEKAGRLNGSFNQEKQEPCRINQVAHEYNLKDTKWPDFRTLSEDVLSNEMMMEQEGEFEEECSSLKGQNYEHKEEVEVVRKIQALEEAPVKESLSQLGKNEGFFGKKKCTFFSERMYDNEIDENSLPTQSQSVNKYPKALIKMDDRLMGSLRSREHVQRIIDFGKKAPGLNSSKKGRNLNCKTEASEEILSECVMPKLKTKKCIRITNQNIHDMIKWHRGSGSCKKRKHVEKEPPAVTGRKFEEQFLYGENAYSRERSRRVYKLRRKRMCVEEDKVTALSLHPNGMQNTECHSVNGEPPAAAAKLHRAKTVSVASSPNGRGAFCKFSTVKSSEPHVKVNIKSFMVPELFVDLPESATVANLKKAVMDAAMNVLGGGLRVRVLLQGNKVSDEGATLVQLGISRTGKPESLGFMLEPNPTSTSSSNLEDPLLLLSHAASQPSPRCAAFQNHGAGHEGKCCPPTKKWPNAIGDSDVTDTENTLPSNENIFADTKLTGKIIGASDESLKACKDRELKLDANEEAPLSLLSTKVATMGAMVAMIGQEDLISLPKHETDSTSSLSEVTPLPAYGAGAIILHPGIAGKSAQGMALVSMNQNSQLEVGKRRIRRPFSVGEVEALVLAVEKLGTGRWRDVKVCAFDQAKHRTYVDLKDKWKTLVHTAQIAPHQRRGEPVPEELLQRVIQANSYWTTS</sequence>
<dbReference type="Proteomes" id="UP001162992">
    <property type="component" value="Chromosome 17"/>
</dbReference>
<dbReference type="EMBL" id="CM055108">
    <property type="protein sequence ID" value="KAJ7525319.1"/>
    <property type="molecule type" value="Genomic_DNA"/>
</dbReference>
<gene>
    <name evidence="1" type="ORF">O6H91_17G045400</name>
</gene>
<proteinExistence type="predicted"/>